<accession>A0ABW4XME4</accession>
<dbReference type="Gene3D" id="3.90.1200.10">
    <property type="match status" value="1"/>
</dbReference>
<dbReference type="Proteomes" id="UP001597380">
    <property type="component" value="Unassembled WGS sequence"/>
</dbReference>
<sequence length="533" mass="60802">MFLITSAAYIGQEFSSEFGRLPPAFLPVGNRRLYRYHREVLPADERIVLSLPEEFALPEYDRRILEELNIEPLFLPEGLSLGESVICALNLLGHANGPIRILHGDTLIYDLPTQAQDAITLSPVDDNYAWAIYNHEQTPPLSQLQESDLVTRRAESVVNGYFSFSDARLLIQSITRARGNFIDGINRYAALKPLTPIECQEWFDFGHLHTYYRSKTHVSTTRVFNQMAIQNGVVQKRSHKQQKMRAEANWFASLPTTLKRFTPNFLGALDDDNQPGYAIEYLYLTSLNEMWVFGNLPAFVWRRIGAACLDFFKECRQHTAPANTEISAEKLFGEKTRERLAQFSTENQIDLDQTWQLNGSAVPGLHQIAAEALAEIPKPEVGCVVHGDLCFSNILYDFRSQSIKVIDPRGLDTQDNLTIFGNPDYDLAKFAHSVVGRYDFIIAGYYQLKQTNYQLEFTLPTTDTHDQVEALFLTRSEEGLDRTEKQLLAMQIHLFLSMLPLHNDDNQRQMALLANALRLYQRMKALPFAEPKA</sequence>
<dbReference type="InterPro" id="IPR029044">
    <property type="entry name" value="Nucleotide-diphossugar_trans"/>
</dbReference>
<dbReference type="EMBL" id="JBHUHT010000013">
    <property type="protein sequence ID" value="MFD2096780.1"/>
    <property type="molecule type" value="Genomic_DNA"/>
</dbReference>
<organism evidence="1 2">
    <name type="scientific">Corallincola platygyrae</name>
    <dbReference type="NCBI Taxonomy" id="1193278"/>
    <lineage>
        <taxon>Bacteria</taxon>
        <taxon>Pseudomonadati</taxon>
        <taxon>Pseudomonadota</taxon>
        <taxon>Gammaproteobacteria</taxon>
        <taxon>Alteromonadales</taxon>
        <taxon>Psychromonadaceae</taxon>
        <taxon>Corallincola</taxon>
    </lineage>
</organism>
<dbReference type="SUPFAM" id="SSF56112">
    <property type="entry name" value="Protein kinase-like (PK-like)"/>
    <property type="match status" value="1"/>
</dbReference>
<evidence type="ECO:0000313" key="2">
    <source>
        <dbReference type="Proteomes" id="UP001597380"/>
    </source>
</evidence>
<protein>
    <submittedName>
        <fullName evidence="1">Capsular biosynthesis protein</fullName>
    </submittedName>
</protein>
<proteinExistence type="predicted"/>
<evidence type="ECO:0000313" key="1">
    <source>
        <dbReference type="EMBL" id="MFD2096780.1"/>
    </source>
</evidence>
<dbReference type="Gene3D" id="3.90.550.10">
    <property type="entry name" value="Spore Coat Polysaccharide Biosynthesis Protein SpsA, Chain A"/>
    <property type="match status" value="1"/>
</dbReference>
<comment type="caution">
    <text evidence="1">The sequence shown here is derived from an EMBL/GenBank/DDBJ whole genome shotgun (WGS) entry which is preliminary data.</text>
</comment>
<reference evidence="2" key="1">
    <citation type="journal article" date="2019" name="Int. J. Syst. Evol. Microbiol.">
        <title>The Global Catalogue of Microorganisms (GCM) 10K type strain sequencing project: providing services to taxonomists for standard genome sequencing and annotation.</title>
        <authorList>
            <consortium name="The Broad Institute Genomics Platform"/>
            <consortium name="The Broad Institute Genome Sequencing Center for Infectious Disease"/>
            <person name="Wu L."/>
            <person name="Ma J."/>
        </authorList>
    </citation>
    <scope>NUCLEOTIDE SEQUENCE [LARGE SCALE GENOMIC DNA]</scope>
    <source>
        <strain evidence="2">CGMCC 1.10992</strain>
    </source>
</reference>
<gene>
    <name evidence="1" type="ORF">ACFSJ3_12355</name>
</gene>
<dbReference type="InterPro" id="IPR011009">
    <property type="entry name" value="Kinase-like_dom_sf"/>
</dbReference>
<keyword evidence="2" id="KW-1185">Reference proteome</keyword>
<name>A0ABW4XME4_9GAMM</name>
<dbReference type="SUPFAM" id="SSF53448">
    <property type="entry name" value="Nucleotide-diphospho-sugar transferases"/>
    <property type="match status" value="1"/>
</dbReference>
<dbReference type="RefSeq" id="WP_345339481.1">
    <property type="nucleotide sequence ID" value="NZ_BAABLI010000009.1"/>
</dbReference>